<gene>
    <name evidence="3" type="ORF">BP5553_07312</name>
</gene>
<feature type="compositionally biased region" description="Basic and acidic residues" evidence="1">
    <location>
        <begin position="1"/>
        <end position="22"/>
    </location>
</feature>
<dbReference type="OrthoDB" id="5413827at2759"/>
<evidence type="ECO:0000313" key="3">
    <source>
        <dbReference type="EMBL" id="RDL35381.1"/>
    </source>
</evidence>
<reference evidence="3 4" key="1">
    <citation type="journal article" date="2018" name="IMA Fungus">
        <title>IMA Genome-F 9: Draft genome sequence of Annulohypoxylon stygium, Aspergillus mulundensis, Berkeleyomyces basicola (syn. Thielaviopsis basicola), Ceratocystis smalleyi, two Cercospora beticola strains, Coleophoma cylindrospora, Fusarium fracticaudum, Phialophora cf. hyalina, and Morchella septimelata.</title>
        <authorList>
            <person name="Wingfield B.D."/>
            <person name="Bills G.F."/>
            <person name="Dong Y."/>
            <person name="Huang W."/>
            <person name="Nel W.J."/>
            <person name="Swalarsk-Parry B.S."/>
            <person name="Vaghefi N."/>
            <person name="Wilken P.M."/>
            <person name="An Z."/>
            <person name="de Beer Z.W."/>
            <person name="De Vos L."/>
            <person name="Chen L."/>
            <person name="Duong T.A."/>
            <person name="Gao Y."/>
            <person name="Hammerbacher A."/>
            <person name="Kikkert J.R."/>
            <person name="Li Y."/>
            <person name="Li H."/>
            <person name="Li K."/>
            <person name="Li Q."/>
            <person name="Liu X."/>
            <person name="Ma X."/>
            <person name="Naidoo K."/>
            <person name="Pethybridge S.J."/>
            <person name="Sun J."/>
            <person name="Steenkamp E.T."/>
            <person name="van der Nest M.A."/>
            <person name="van Wyk S."/>
            <person name="Wingfield M.J."/>
            <person name="Xiong C."/>
            <person name="Yue Q."/>
            <person name="Zhang X."/>
        </authorList>
    </citation>
    <scope>NUCLEOTIDE SEQUENCE [LARGE SCALE GENOMIC DNA]</scope>
    <source>
        <strain evidence="3 4">BP 5553</strain>
    </source>
</reference>
<accession>A0A370TJ43</accession>
<feature type="domain" description="DUF7730" evidence="2">
    <location>
        <begin position="71"/>
        <end position="194"/>
    </location>
</feature>
<evidence type="ECO:0000313" key="4">
    <source>
        <dbReference type="Proteomes" id="UP000254866"/>
    </source>
</evidence>
<feature type="region of interest" description="Disordered" evidence="1">
    <location>
        <begin position="1"/>
        <end position="33"/>
    </location>
</feature>
<feature type="compositionally biased region" description="Polar residues" evidence="1">
    <location>
        <begin position="23"/>
        <end position="33"/>
    </location>
</feature>
<dbReference type="Pfam" id="PF24864">
    <property type="entry name" value="DUF7730"/>
    <property type="match status" value="1"/>
</dbReference>
<evidence type="ECO:0000259" key="2">
    <source>
        <dbReference type="Pfam" id="PF24864"/>
    </source>
</evidence>
<dbReference type="Proteomes" id="UP000254866">
    <property type="component" value="Unassembled WGS sequence"/>
</dbReference>
<protein>
    <recommendedName>
        <fullName evidence="2">DUF7730 domain-containing protein</fullName>
    </recommendedName>
</protein>
<dbReference type="PANTHER" id="PTHR38790">
    <property type="entry name" value="2EXR DOMAIN-CONTAINING PROTEIN-RELATED"/>
    <property type="match status" value="1"/>
</dbReference>
<keyword evidence="4" id="KW-1185">Reference proteome</keyword>
<proteinExistence type="predicted"/>
<name>A0A370TJ43_9HELO</name>
<dbReference type="EMBL" id="NPIC01000006">
    <property type="protein sequence ID" value="RDL35381.1"/>
    <property type="molecule type" value="Genomic_DNA"/>
</dbReference>
<comment type="caution">
    <text evidence="3">The sequence shown here is derived from an EMBL/GenBank/DDBJ whole genome shotgun (WGS) entry which is preliminary data.</text>
</comment>
<organism evidence="3 4">
    <name type="scientific">Venustampulla echinocandica</name>
    <dbReference type="NCBI Taxonomy" id="2656787"/>
    <lineage>
        <taxon>Eukaryota</taxon>
        <taxon>Fungi</taxon>
        <taxon>Dikarya</taxon>
        <taxon>Ascomycota</taxon>
        <taxon>Pezizomycotina</taxon>
        <taxon>Leotiomycetes</taxon>
        <taxon>Helotiales</taxon>
        <taxon>Pleuroascaceae</taxon>
        <taxon>Venustampulla</taxon>
    </lineage>
</organism>
<dbReference type="GeneID" id="43600161"/>
<dbReference type="AlphaFoldDB" id="A0A370TJ43"/>
<evidence type="ECO:0000256" key="1">
    <source>
        <dbReference type="SAM" id="MobiDB-lite"/>
    </source>
</evidence>
<dbReference type="RefSeq" id="XP_031868204.1">
    <property type="nucleotide sequence ID" value="XM_032015935.1"/>
</dbReference>
<sequence length="493" mass="55891">MDRSWYKPGETARRPTGSRDIEGSQSLNDNLSSDRMTLCNNTLASPKNETHTPPQSLAVSRKAIFDMNQTTRLLKPPAEIRAMIFQYCVAHDSPICPVQLCHRSNKFRCASARDPPEEGRIDDRYRTVVASTPPPSIVALTMVCKQIYMEVAGEHLFYKNNLFYLESGCLFQFAITAARFHAIRSIACNWSHYCDPTNFRSIAICKSLQSLELYFVYYSDRLDHQISPYTVDTFTPNCLPILKLLVRGLKHLAVYPPRKDSHLGDDAQRQSKHNMAVEFCLGLENHLKAHMKGPRVITNAMLEAFKKIQIQSRLDIHGEGRLGEYLKPEVLSSRTRYQTRRAATINPDGTIPPKPWPKYSAEGALVWHVIGISDSRETMTDDGLSGVEFLVHHHSNKNHYSINQYPHTESEGVSWEDAAVLSSPSSLEGIIEFYGRNSMASGKEALVAFWKLQPTEVIKKAAKARFIAEIRRVIKFEKSVKAAEKRSMEIARF</sequence>
<dbReference type="InterPro" id="IPR056632">
    <property type="entry name" value="DUF7730"/>
</dbReference>